<dbReference type="AlphaFoldDB" id="A0A177YH03"/>
<organism evidence="2 3">
    <name type="scientific">Rhodococcoides kyotonense</name>
    <dbReference type="NCBI Taxonomy" id="398843"/>
    <lineage>
        <taxon>Bacteria</taxon>
        <taxon>Bacillati</taxon>
        <taxon>Actinomycetota</taxon>
        <taxon>Actinomycetes</taxon>
        <taxon>Mycobacteriales</taxon>
        <taxon>Nocardiaceae</taxon>
        <taxon>Rhodococcoides</taxon>
    </lineage>
</organism>
<sequence>MARRRGFSGLVGPIVLLYLGFIAGIGTIVSMVRGLFDPLVGWDFTLKEVVFFSFMGIAGTAAFVDAVRTLADSPRFPGRGAAPDSSIGTKIDAFGITLIAAAVVVVTMVTGWAAASFVLPILAGWACANSIRLYRSFTTARAAGAS</sequence>
<dbReference type="Proteomes" id="UP000077519">
    <property type="component" value="Unassembled WGS sequence"/>
</dbReference>
<feature type="transmembrane region" description="Helical" evidence="1">
    <location>
        <begin position="91"/>
        <end position="115"/>
    </location>
</feature>
<keyword evidence="3" id="KW-1185">Reference proteome</keyword>
<evidence type="ECO:0000313" key="3">
    <source>
        <dbReference type="Proteomes" id="UP000077519"/>
    </source>
</evidence>
<comment type="caution">
    <text evidence="2">The sequence shown here is derived from an EMBL/GenBank/DDBJ whole genome shotgun (WGS) entry which is preliminary data.</text>
</comment>
<proteinExistence type="predicted"/>
<accession>A0A177YH03</accession>
<name>A0A177YH03_9NOCA</name>
<feature type="transmembrane region" description="Helical" evidence="1">
    <location>
        <begin position="49"/>
        <end position="71"/>
    </location>
</feature>
<evidence type="ECO:0000256" key="1">
    <source>
        <dbReference type="SAM" id="Phobius"/>
    </source>
</evidence>
<gene>
    <name evidence="2" type="ORF">A3K89_05780</name>
</gene>
<feature type="transmembrane region" description="Helical" evidence="1">
    <location>
        <begin position="7"/>
        <end position="29"/>
    </location>
</feature>
<reference evidence="2 3" key="1">
    <citation type="submission" date="2016-03" db="EMBL/GenBank/DDBJ databases">
        <title>Genome sequence of Rhodococcus kyotonensis KB10.</title>
        <authorList>
            <person name="Jeong H."/>
            <person name="Hong C.E."/>
            <person name="Jo S.H."/>
            <person name="Park J.M."/>
        </authorList>
    </citation>
    <scope>NUCLEOTIDE SEQUENCE [LARGE SCALE GENOMIC DNA]</scope>
    <source>
        <strain evidence="2 3">KB10</strain>
    </source>
</reference>
<keyword evidence="1" id="KW-0472">Membrane</keyword>
<protein>
    <submittedName>
        <fullName evidence="2">Uncharacterized protein</fullName>
    </submittedName>
</protein>
<dbReference type="EMBL" id="LVHI01000012">
    <property type="protein sequence ID" value="OAK54824.1"/>
    <property type="molecule type" value="Genomic_DNA"/>
</dbReference>
<keyword evidence="1" id="KW-0812">Transmembrane</keyword>
<keyword evidence="1" id="KW-1133">Transmembrane helix</keyword>
<evidence type="ECO:0000313" key="2">
    <source>
        <dbReference type="EMBL" id="OAK54824.1"/>
    </source>
</evidence>